<keyword evidence="2" id="KW-1185">Reference proteome</keyword>
<comment type="caution">
    <text evidence="1">The sequence shown here is derived from an EMBL/GenBank/DDBJ whole genome shotgun (WGS) entry which is preliminary data.</text>
</comment>
<dbReference type="Proteomes" id="UP001177021">
    <property type="component" value="Unassembled WGS sequence"/>
</dbReference>
<evidence type="ECO:0000313" key="1">
    <source>
        <dbReference type="EMBL" id="CAJ2643532.1"/>
    </source>
</evidence>
<name>A0ACB0JJ49_TRIPR</name>
<protein>
    <submittedName>
        <fullName evidence="1">Uncharacterized protein</fullName>
    </submittedName>
</protein>
<reference evidence="1" key="1">
    <citation type="submission" date="2023-10" db="EMBL/GenBank/DDBJ databases">
        <authorList>
            <person name="Rodriguez Cubillos JULIANA M."/>
            <person name="De Vega J."/>
        </authorList>
    </citation>
    <scope>NUCLEOTIDE SEQUENCE</scope>
</reference>
<evidence type="ECO:0000313" key="2">
    <source>
        <dbReference type="Proteomes" id="UP001177021"/>
    </source>
</evidence>
<dbReference type="EMBL" id="CASHSV030000034">
    <property type="protein sequence ID" value="CAJ2643532.1"/>
    <property type="molecule type" value="Genomic_DNA"/>
</dbReference>
<sequence length="287" mass="33326">MALISTEQLHLYHKMDRKIFSLLVIQLARNPSQSLLVMALWLWLESLGYPSLISKLVGISLNTINDVANEAESCLMCLELENFPIPKNGGLLLTTTILDMAISLKFFKLRRFSIIYGVKYVLNETCARIFDDILLHVLGKTYVSRLLPPYPYCRPMINIPGFPHPLFGKFPPIKFEEFNCDSFGRMMWTNNRLFDDVENEDKTMFLTFSKGFPVTGEEVRHFFTINYGVHCIKSIRMGKRNSNGQVLDATMVVNNLETLDIILNGRRLAKFDFNRKHIWARKYERRE</sequence>
<proteinExistence type="predicted"/>
<accession>A0ACB0JJ49</accession>
<organism evidence="1 2">
    <name type="scientific">Trifolium pratense</name>
    <name type="common">Red clover</name>
    <dbReference type="NCBI Taxonomy" id="57577"/>
    <lineage>
        <taxon>Eukaryota</taxon>
        <taxon>Viridiplantae</taxon>
        <taxon>Streptophyta</taxon>
        <taxon>Embryophyta</taxon>
        <taxon>Tracheophyta</taxon>
        <taxon>Spermatophyta</taxon>
        <taxon>Magnoliopsida</taxon>
        <taxon>eudicotyledons</taxon>
        <taxon>Gunneridae</taxon>
        <taxon>Pentapetalae</taxon>
        <taxon>rosids</taxon>
        <taxon>fabids</taxon>
        <taxon>Fabales</taxon>
        <taxon>Fabaceae</taxon>
        <taxon>Papilionoideae</taxon>
        <taxon>50 kb inversion clade</taxon>
        <taxon>NPAAA clade</taxon>
        <taxon>Hologalegina</taxon>
        <taxon>IRL clade</taxon>
        <taxon>Trifolieae</taxon>
        <taxon>Trifolium</taxon>
    </lineage>
</organism>
<gene>
    <name evidence="1" type="ORF">MILVUS5_LOCUS12745</name>
</gene>